<dbReference type="EMBL" id="JAVDWN010000003">
    <property type="protein sequence ID" value="MDR7163074.1"/>
    <property type="molecule type" value="Genomic_DNA"/>
</dbReference>
<dbReference type="GO" id="GO:0016829">
    <property type="term" value="F:lyase activity"/>
    <property type="evidence" value="ECO:0007669"/>
    <property type="project" value="UniProtKB-KW"/>
</dbReference>
<comment type="caution">
    <text evidence="2">The sequence shown here is derived from an EMBL/GenBank/DDBJ whole genome shotgun (WGS) entry which is preliminary data.</text>
</comment>
<evidence type="ECO:0000259" key="1">
    <source>
        <dbReference type="Pfam" id="PF00903"/>
    </source>
</evidence>
<gene>
    <name evidence="2" type="ORF">J2X12_001087</name>
</gene>
<dbReference type="RefSeq" id="WP_174179765.1">
    <property type="nucleotide sequence ID" value="NZ_JABTYH010000024.1"/>
</dbReference>
<accession>A0AAW8N898</accession>
<dbReference type="Gene3D" id="3.10.180.10">
    <property type="entry name" value="2,3-Dihydroxybiphenyl 1,2-Dioxygenase, domain 1"/>
    <property type="match status" value="1"/>
</dbReference>
<name>A0AAW8N898_PSEOX</name>
<dbReference type="GeneID" id="97421474"/>
<keyword evidence="2" id="KW-0456">Lyase</keyword>
<dbReference type="InterPro" id="IPR029068">
    <property type="entry name" value="Glyas_Bleomycin-R_OHBP_Dase"/>
</dbReference>
<feature type="domain" description="Glyoxalase/fosfomycin resistance/dioxygenase" evidence="1">
    <location>
        <begin position="9"/>
        <end position="113"/>
    </location>
</feature>
<evidence type="ECO:0000313" key="3">
    <source>
        <dbReference type="Proteomes" id="UP001262032"/>
    </source>
</evidence>
<dbReference type="Proteomes" id="UP001262032">
    <property type="component" value="Unassembled WGS sequence"/>
</dbReference>
<sequence>MLPLGFLDIASLDPSRSAAFYEGVLGFETTTGVHSRFRAGNIDGGFPDLLRGFPPVIEVLEPGDILPYFEPADLGAALESAVRLGGKVLLHPVESAPGHWVAIVADPSGAKIALTRIDRQAQ</sequence>
<dbReference type="InterPro" id="IPR004360">
    <property type="entry name" value="Glyas_Fos-R_dOase_dom"/>
</dbReference>
<dbReference type="Pfam" id="PF00903">
    <property type="entry name" value="Glyoxalase"/>
    <property type="match status" value="1"/>
</dbReference>
<protein>
    <submittedName>
        <fullName evidence="2">Enzyme related to lactoylglutathione lyase</fullName>
    </submittedName>
</protein>
<reference evidence="2" key="1">
    <citation type="submission" date="2023-07" db="EMBL/GenBank/DDBJ databases">
        <title>Sorghum-associated microbial communities from plants grown in Nebraska, USA.</title>
        <authorList>
            <person name="Schachtman D."/>
        </authorList>
    </citation>
    <scope>NUCLEOTIDE SEQUENCE</scope>
    <source>
        <strain evidence="2">BE261</strain>
    </source>
</reference>
<evidence type="ECO:0000313" key="2">
    <source>
        <dbReference type="EMBL" id="MDR7163074.1"/>
    </source>
</evidence>
<dbReference type="AlphaFoldDB" id="A0AAW8N898"/>
<organism evidence="2 3">
    <name type="scientific">Pseudarthrobacter oxydans</name>
    <name type="common">Arthrobacter oxydans</name>
    <dbReference type="NCBI Taxonomy" id="1671"/>
    <lineage>
        <taxon>Bacteria</taxon>
        <taxon>Bacillati</taxon>
        <taxon>Actinomycetota</taxon>
        <taxon>Actinomycetes</taxon>
        <taxon>Micrococcales</taxon>
        <taxon>Micrococcaceae</taxon>
        <taxon>Pseudarthrobacter</taxon>
    </lineage>
</organism>
<proteinExistence type="predicted"/>
<dbReference type="SUPFAM" id="SSF54593">
    <property type="entry name" value="Glyoxalase/Bleomycin resistance protein/Dihydroxybiphenyl dioxygenase"/>
    <property type="match status" value="1"/>
</dbReference>